<dbReference type="CDD" id="cd18795">
    <property type="entry name" value="SF2_C_Ski2"/>
    <property type="match status" value="2"/>
</dbReference>
<keyword evidence="10" id="KW-0347">Helicase</keyword>
<dbReference type="SUPFAM" id="SSF81296">
    <property type="entry name" value="E set domains"/>
    <property type="match status" value="1"/>
</dbReference>
<proteinExistence type="inferred from homology"/>
<name>A0A9W4SD02_9GLOM</name>
<dbReference type="Gene3D" id="1.10.3380.10">
    <property type="entry name" value="Sec63 N-terminal domain-like domain"/>
    <property type="match status" value="2"/>
</dbReference>
<organism evidence="17 18">
    <name type="scientific">Funneliformis geosporum</name>
    <dbReference type="NCBI Taxonomy" id="1117311"/>
    <lineage>
        <taxon>Eukaryota</taxon>
        <taxon>Fungi</taxon>
        <taxon>Fungi incertae sedis</taxon>
        <taxon>Mucoromycota</taxon>
        <taxon>Glomeromycotina</taxon>
        <taxon>Glomeromycetes</taxon>
        <taxon>Glomerales</taxon>
        <taxon>Glomeraceae</taxon>
        <taxon>Funneliformis</taxon>
    </lineage>
</organism>
<dbReference type="FunFam" id="3.40.50.300:FF:000198">
    <property type="entry name" value="Activating signal cointegrator 1 complex subunit"/>
    <property type="match status" value="1"/>
</dbReference>
<dbReference type="FunFam" id="3.40.50.300:FF:000062">
    <property type="entry name" value="U5 small nuclear ribonucleoprotein helicase"/>
    <property type="match status" value="1"/>
</dbReference>
<dbReference type="EMBL" id="CAMKVN010000203">
    <property type="protein sequence ID" value="CAI2165181.1"/>
    <property type="molecule type" value="Genomic_DNA"/>
</dbReference>
<dbReference type="Pfam" id="PF02889">
    <property type="entry name" value="Sec63"/>
    <property type="match status" value="2"/>
</dbReference>
<dbReference type="PANTHER" id="PTHR47961">
    <property type="entry name" value="DNA POLYMERASE THETA, PUTATIVE (AFU_ORTHOLOGUE AFUA_1G05260)-RELATED"/>
    <property type="match status" value="1"/>
</dbReference>
<keyword evidence="7" id="KW-0677">Repeat</keyword>
<dbReference type="Gene3D" id="1.10.150.20">
    <property type="entry name" value="5' to 3' exonuclease, C-terminal subdomain"/>
    <property type="match status" value="1"/>
</dbReference>
<evidence type="ECO:0000256" key="9">
    <source>
        <dbReference type="ARBA" id="ARBA00022801"/>
    </source>
</evidence>
<comment type="subcellular location">
    <subcellularLocation>
        <location evidence="1">Cytoplasm</location>
    </subcellularLocation>
</comment>
<dbReference type="GO" id="GO:0005737">
    <property type="term" value="C:cytoplasm"/>
    <property type="evidence" value="ECO:0007669"/>
    <property type="project" value="UniProtKB-SubCell"/>
</dbReference>
<dbReference type="SMART" id="SM00487">
    <property type="entry name" value="DEXDc"/>
    <property type="match status" value="2"/>
</dbReference>
<keyword evidence="12" id="KW-0508">mRNA splicing</keyword>
<dbReference type="GO" id="GO:0006397">
    <property type="term" value="P:mRNA processing"/>
    <property type="evidence" value="ECO:0007669"/>
    <property type="project" value="UniProtKB-KW"/>
</dbReference>
<dbReference type="SMART" id="SM00973">
    <property type="entry name" value="Sec63"/>
    <property type="match status" value="2"/>
</dbReference>
<evidence type="ECO:0000256" key="1">
    <source>
        <dbReference type="ARBA" id="ARBA00004496"/>
    </source>
</evidence>
<keyword evidence="5" id="KW-0507">mRNA processing</keyword>
<dbReference type="InterPro" id="IPR027417">
    <property type="entry name" value="P-loop_NTPase"/>
</dbReference>
<keyword evidence="11" id="KW-0067">ATP-binding</keyword>
<dbReference type="PROSITE" id="PS51192">
    <property type="entry name" value="HELICASE_ATP_BIND_1"/>
    <property type="match status" value="2"/>
</dbReference>
<dbReference type="Pfam" id="PF00271">
    <property type="entry name" value="Helicase_C"/>
    <property type="match status" value="1"/>
</dbReference>
<dbReference type="Pfam" id="PF00270">
    <property type="entry name" value="DEAD"/>
    <property type="match status" value="2"/>
</dbReference>
<evidence type="ECO:0000259" key="15">
    <source>
        <dbReference type="PROSITE" id="PS51192"/>
    </source>
</evidence>
<evidence type="ECO:0000256" key="11">
    <source>
        <dbReference type="ARBA" id="ARBA00022840"/>
    </source>
</evidence>
<dbReference type="FunFam" id="1.10.10.10:FF:000012">
    <property type="entry name" value="U5 small nuclear ribonucleoprotein helicase"/>
    <property type="match status" value="1"/>
</dbReference>
<evidence type="ECO:0000256" key="3">
    <source>
        <dbReference type="ARBA" id="ARBA00012552"/>
    </source>
</evidence>
<evidence type="ECO:0000256" key="7">
    <source>
        <dbReference type="ARBA" id="ARBA00022737"/>
    </source>
</evidence>
<evidence type="ECO:0000313" key="18">
    <source>
        <dbReference type="Proteomes" id="UP001153678"/>
    </source>
</evidence>
<dbReference type="GO" id="GO:0003676">
    <property type="term" value="F:nucleic acid binding"/>
    <property type="evidence" value="ECO:0007669"/>
    <property type="project" value="InterPro"/>
</dbReference>
<dbReference type="InterPro" id="IPR001650">
    <property type="entry name" value="Helicase_C-like"/>
</dbReference>
<dbReference type="InterPro" id="IPR035892">
    <property type="entry name" value="C2_domain_sf"/>
</dbReference>
<dbReference type="InterPro" id="IPR014756">
    <property type="entry name" value="Ig_E-set"/>
</dbReference>
<keyword evidence="6" id="KW-0747">Spliceosome</keyword>
<dbReference type="InterPro" id="IPR011545">
    <property type="entry name" value="DEAD/DEAH_box_helicase_dom"/>
</dbReference>
<keyword evidence="18" id="KW-1185">Reference proteome</keyword>
<keyword evidence="9" id="KW-0378">Hydrolase</keyword>
<evidence type="ECO:0000259" key="16">
    <source>
        <dbReference type="PROSITE" id="PS51194"/>
    </source>
</evidence>
<dbReference type="Proteomes" id="UP001153678">
    <property type="component" value="Unassembled WGS sequence"/>
</dbReference>
<dbReference type="FunFam" id="1.10.3380.10:FF:000001">
    <property type="entry name" value="U5 small nuclear ribonucleoprotein helicase"/>
    <property type="match status" value="1"/>
</dbReference>
<dbReference type="GO" id="GO:0180022">
    <property type="term" value="C:RQC-trigger complex"/>
    <property type="evidence" value="ECO:0007669"/>
    <property type="project" value="UniProtKB-ARBA"/>
</dbReference>
<gene>
    <name evidence="17" type="ORF">FWILDA_LOCUS1943</name>
</gene>
<dbReference type="SMART" id="SM00382">
    <property type="entry name" value="AAA"/>
    <property type="match status" value="1"/>
</dbReference>
<evidence type="ECO:0000256" key="8">
    <source>
        <dbReference type="ARBA" id="ARBA00022741"/>
    </source>
</evidence>
<dbReference type="PANTHER" id="PTHR47961:SF13">
    <property type="entry name" value="ACTIVATING SIGNAL COINTEGRATOR 1 COMPLEX SUBUNIT 3"/>
    <property type="match status" value="1"/>
</dbReference>
<dbReference type="SUPFAM" id="SSF46785">
    <property type="entry name" value="Winged helix' DNA-binding domain"/>
    <property type="match status" value="2"/>
</dbReference>
<evidence type="ECO:0000256" key="2">
    <source>
        <dbReference type="ARBA" id="ARBA00010140"/>
    </source>
</evidence>
<dbReference type="GO" id="GO:0005524">
    <property type="term" value="F:ATP binding"/>
    <property type="evidence" value="ECO:0007669"/>
    <property type="project" value="UniProtKB-KW"/>
</dbReference>
<dbReference type="PIRSF" id="PIRSF039073">
    <property type="entry name" value="BRR2"/>
    <property type="match status" value="1"/>
</dbReference>
<dbReference type="FunFam" id="1.10.3380.10:FF:000002">
    <property type="entry name" value="Activating signal cointegrator 1 complex subunit 3"/>
    <property type="match status" value="1"/>
</dbReference>
<dbReference type="GO" id="GO:0003724">
    <property type="term" value="F:RNA helicase activity"/>
    <property type="evidence" value="ECO:0007669"/>
    <property type="project" value="UniProtKB-EC"/>
</dbReference>
<dbReference type="SUPFAM" id="SSF158702">
    <property type="entry name" value="Sec63 N-terminal domain-like"/>
    <property type="match status" value="2"/>
</dbReference>
<dbReference type="OrthoDB" id="5575at2759"/>
<feature type="domain" description="Helicase ATP-binding" evidence="15">
    <location>
        <begin position="1217"/>
        <end position="1392"/>
    </location>
</feature>
<feature type="domain" description="Helicase C-terminal" evidence="16">
    <location>
        <begin position="589"/>
        <end position="784"/>
    </location>
</feature>
<evidence type="ECO:0000256" key="5">
    <source>
        <dbReference type="ARBA" id="ARBA00022664"/>
    </source>
</evidence>
<dbReference type="GO" id="GO:0005681">
    <property type="term" value="C:spliceosomal complex"/>
    <property type="evidence" value="ECO:0007669"/>
    <property type="project" value="UniProtKB-KW"/>
</dbReference>
<accession>A0A9W4SD02</accession>
<protein>
    <recommendedName>
        <fullName evidence="13">U5 small nuclear ribonucleoprotein 200 kDa helicase</fullName>
        <ecNumber evidence="3">3.6.4.13</ecNumber>
    </recommendedName>
</protein>
<evidence type="ECO:0000256" key="4">
    <source>
        <dbReference type="ARBA" id="ARBA00022490"/>
    </source>
</evidence>
<dbReference type="InterPro" id="IPR057842">
    <property type="entry name" value="WH_MER3"/>
</dbReference>
<dbReference type="CDD" id="cd18022">
    <property type="entry name" value="DEXHc_ASCC3_2"/>
    <property type="match status" value="1"/>
</dbReference>
<dbReference type="InterPro" id="IPR050474">
    <property type="entry name" value="Hel308_SKI2-like"/>
</dbReference>
<evidence type="ECO:0000256" key="12">
    <source>
        <dbReference type="ARBA" id="ARBA00023187"/>
    </source>
</evidence>
<dbReference type="FunFam" id="2.60.40.150:FF:000004">
    <property type="entry name" value="RNA helicase, activating signal cointegrator 1"/>
    <property type="match status" value="1"/>
</dbReference>
<dbReference type="SUPFAM" id="SSF52540">
    <property type="entry name" value="P-loop containing nucleoside triphosphate hydrolases"/>
    <property type="match status" value="4"/>
</dbReference>
<dbReference type="InterPro" id="IPR003593">
    <property type="entry name" value="AAA+_ATPase"/>
</dbReference>
<evidence type="ECO:0000256" key="13">
    <source>
        <dbReference type="ARBA" id="ARBA00034541"/>
    </source>
</evidence>
<feature type="domain" description="Helicase ATP-binding" evidence="15">
    <location>
        <begin position="354"/>
        <end position="547"/>
    </location>
</feature>
<dbReference type="FunFam" id="1.10.10.10:FF:000024">
    <property type="entry name" value="U5 small nuclear ribonucleoprotein helicase"/>
    <property type="match status" value="1"/>
</dbReference>
<sequence length="2040" mass="233224">MNVPGYLKISDLLRQNEVSVKGKGNSNAASLATILLNHANKIQEEWKTNLSNFKEILQKSRSIQNEFLDNELLEDEFGSDLIYNNLPTIYYYDDYYDFERDNNCRLHIASFCDADGAITPEKLCTSIFTILRSGVGDDIQTELVDLIGFDNLNFVTTLVTKRFTILENIINKSLYVEIPQDSQKCSSITIIQPKDKRHSVNDRVTKRLRKEQKKTKQKSKVEEDLTSANILGFSVYKLRAIREQALRTSRDIPLRPEDITPSENYKHIFRNAQTGSVLSVFGTKYPIPVGTKREEFYASNPFYDHEEIIIPIIRRAPHMENEKLINLNETDNLCRGSFKASYKTLNRIQSLVYPVAYKKNENLLICAPTGTDKADIAILTILRTIKGYCFPEPLVQREPQDFIIDINEFKVVYIAPTKALAAEIVKKLGDRLKWLDVKVREFTGDLQLTKSEISNTQIIVTTPDKWDEITRKSNGDVELSQKVKLLIIDEIHLLHEDRGAVLESLVARTRRQIESSQKMIRIVGLSATIPNYVDVARFLGVDLKNGAEGLFYFDGGFRPVPLEQHFIGVKGKPDSIISNNNLNMVCWKKVLDLIREKHQVMVFVHSRKDTVRTAKVLHEFASYDGHSDLFDVSTLKGYRLKIQDVMESRNKDLKELFQYGLGIHHDGMLEADRSMTERLFSEGFIKVLCCTATLAWGTHLSAHAVIIKGTQVYDFQRCRFDDLSILDVMQIFGRAGRPQYETHGVGYILTTHDKLSHYVSAMTQKHPIESKFIDKMVDNLNAEISLGTVTNVDEGVRWLGYTYLFVRMKMNPLVYGMNYSERENDPELGKQRRKLIVNAASTLHKIGMIKFYEDTDYFEIQDIGRIASNYYITHKSMEIFNDKLKVHNKEANILSIISQSSEFADLKSREEEVKELERLKEHACPCQIKQTTDGTAGKVNILLQAYLSNANVEDFALISDSAFVVQNTSRIVRALFEIALNRNWAQVSSTLLELCKCIDKRMWTFENPLAQFKVPREIIMKLQNNPHTPSLEDMRDMSAAELGLLVKQNSMGAYISKCLDMFPMLKLEAQVAPITRNILRVTLSITPDFVWNDRIHGIVEPWWIFVEDSENVELYHSEYFILNRKQLEETQKIGFAIPIQELPPQLYIRVISDRWIGAEAFLPVSLNHLVLPENYHQHTELLSSPPLPVTALKNKSLEEICSKRFSHFNPVQTQVFDTLYNSSTNVLIGAPTGSGKTVTAELAMWWAFREHPRSKVVYIAPLKALVRERVDDWQARLTGPMKKRLVELTGDVTPDLRSIEKADIIITTPEKWDGISRSWQHRSYVQAVSLVIIDEIHLLGGDRGPILEVIVSRMNYISSQNEKKVRIVGLSTALANAQDLADWLCIDECGLFNFSHSVRPVPLDIHIEGFSGRHYCPRMATMNKPTFINIMRHSPIKPVIVFVSSRRQTRLTAQDLIAYCCLTENPHHFLRMTEEELQINLSQIKDSSMKSTLTFGIGLHHAGLTESDRKIVELLFLQQKIQVLVATSTLAWGVNLPAHLVVIKGTEFYDAKSKGYVDFPITDVLQMMGRAGRPQFDDSGVACIFVQDSKKNFYKKFLYEPFPVESSLHMQLENHFNAEIVAGTIKSRKEAMIYLSYTYLYRRLQQNPAYYELKDAESKTIDDYLSKLFENSMKQLNLSGCIEVDDEFNVEPTSLGRLASYYYLSHKTVRLIRDHIKNDSTIRDILGILCNSDEYSELPVRHNEDLQNQELERELPWSVQSHHPYDSPHAKAFLLLQAHLVRTKLSIADYVTDTLSVLDQAIRILQSIIDITVENKMLTTCLHTMSLLQCIKQSCWPEKSSLLNLPGIEDHMISSILHEGNVVTCLGEILDLTEEELAKIFKNVSGLSEPDVEKICKVVNKIPLIDIGYHITPDKGSLTPKEERTLVVSLKRVKNISGYDGKIYAPRFSKAQNESWWLVVGDISADSIIDMKRVNMRNGPFGEFSNEQTFKLKLIAPERGGSHHYTIFLISDGYLGIDQQYDVKFHVQDVQDVKVVKEMN</sequence>
<dbReference type="GO" id="GO:0016787">
    <property type="term" value="F:hydrolase activity"/>
    <property type="evidence" value="ECO:0007669"/>
    <property type="project" value="UniProtKB-KW"/>
</dbReference>
<dbReference type="FunFam" id="3.40.50.300:FF:003287">
    <property type="entry name" value="U5 small nuclear ribonucleoprotein 200 kDa helicase"/>
    <property type="match status" value="1"/>
</dbReference>
<dbReference type="EC" id="3.6.4.13" evidence="3"/>
<dbReference type="GO" id="GO:0008380">
    <property type="term" value="P:RNA splicing"/>
    <property type="evidence" value="ECO:0007669"/>
    <property type="project" value="UniProtKB-KW"/>
</dbReference>
<keyword evidence="4" id="KW-0963">Cytoplasm</keyword>
<dbReference type="FunFam" id="3.40.50.300:FF:000231">
    <property type="entry name" value="Activating signal cointegrator 1 complex subunit 3"/>
    <property type="match status" value="1"/>
</dbReference>
<dbReference type="InterPro" id="IPR014001">
    <property type="entry name" value="Helicase_ATP-bd"/>
</dbReference>
<dbReference type="InterPro" id="IPR036390">
    <property type="entry name" value="WH_DNA-bd_sf"/>
</dbReference>
<dbReference type="InterPro" id="IPR004179">
    <property type="entry name" value="Sec63-dom"/>
</dbReference>
<comment type="caution">
    <text evidence="17">The sequence shown here is derived from an EMBL/GenBank/DDBJ whole genome shotgun (WGS) entry which is preliminary data.</text>
</comment>
<comment type="catalytic activity">
    <reaction evidence="14">
        <text>ATP + H2O = ADP + phosphate + H(+)</text>
        <dbReference type="Rhea" id="RHEA:13065"/>
        <dbReference type="ChEBI" id="CHEBI:15377"/>
        <dbReference type="ChEBI" id="CHEBI:15378"/>
        <dbReference type="ChEBI" id="CHEBI:30616"/>
        <dbReference type="ChEBI" id="CHEBI:43474"/>
        <dbReference type="ChEBI" id="CHEBI:456216"/>
        <dbReference type="EC" id="3.6.4.13"/>
    </reaction>
</comment>
<dbReference type="PROSITE" id="PS51194">
    <property type="entry name" value="HELICASE_CTER"/>
    <property type="match status" value="2"/>
</dbReference>
<dbReference type="Gene3D" id="2.60.40.150">
    <property type="entry name" value="C2 domain"/>
    <property type="match status" value="2"/>
</dbReference>
<evidence type="ECO:0000256" key="10">
    <source>
        <dbReference type="ARBA" id="ARBA00022806"/>
    </source>
</evidence>
<evidence type="ECO:0000256" key="14">
    <source>
        <dbReference type="ARBA" id="ARBA00047984"/>
    </source>
</evidence>
<comment type="similarity">
    <text evidence="2">Belongs to the helicase family. SKI2 subfamily.</text>
</comment>
<evidence type="ECO:0000313" key="17">
    <source>
        <dbReference type="EMBL" id="CAI2165181.1"/>
    </source>
</evidence>
<dbReference type="SMART" id="SM00490">
    <property type="entry name" value="HELICc"/>
    <property type="match status" value="2"/>
</dbReference>
<dbReference type="Gene3D" id="3.40.50.300">
    <property type="entry name" value="P-loop containing nucleotide triphosphate hydrolases"/>
    <property type="match status" value="4"/>
</dbReference>
<dbReference type="Pfam" id="PF23445">
    <property type="entry name" value="WHD_SNRNP200"/>
    <property type="match status" value="2"/>
</dbReference>
<reference evidence="17" key="1">
    <citation type="submission" date="2022-08" db="EMBL/GenBank/DDBJ databases">
        <authorList>
            <person name="Kallberg Y."/>
            <person name="Tangrot J."/>
            <person name="Rosling A."/>
        </authorList>
    </citation>
    <scope>NUCLEOTIDE SEQUENCE</scope>
    <source>
        <strain evidence="17">Wild A</strain>
    </source>
</reference>
<dbReference type="FunFam" id="2.60.40.150:FF:000113">
    <property type="entry name" value="activating signal cointegrator 1 complex subunit 3"/>
    <property type="match status" value="1"/>
</dbReference>
<feature type="domain" description="Helicase C-terminal" evidence="16">
    <location>
        <begin position="1435"/>
        <end position="1633"/>
    </location>
</feature>
<keyword evidence="8" id="KW-0547">Nucleotide-binding</keyword>
<evidence type="ECO:0000256" key="6">
    <source>
        <dbReference type="ARBA" id="ARBA00022728"/>
    </source>
</evidence>
<dbReference type="Gene3D" id="1.10.10.10">
    <property type="entry name" value="Winged helix-like DNA-binding domain superfamily/Winged helix DNA-binding domain"/>
    <property type="match status" value="2"/>
</dbReference>
<dbReference type="InterPro" id="IPR036388">
    <property type="entry name" value="WH-like_DNA-bd_sf"/>
</dbReference>